<dbReference type="GO" id="GO:0016491">
    <property type="term" value="F:oxidoreductase activity"/>
    <property type="evidence" value="ECO:0007669"/>
    <property type="project" value="TreeGrafter"/>
</dbReference>
<keyword evidence="3" id="KW-1185">Reference proteome</keyword>
<dbReference type="Gene3D" id="3.30.360.10">
    <property type="entry name" value="Dihydrodipicolinate Reductase, domain 2"/>
    <property type="match status" value="1"/>
</dbReference>
<dbReference type="InterPro" id="IPR000683">
    <property type="entry name" value="Gfo/Idh/MocA-like_OxRdtase_N"/>
</dbReference>
<evidence type="ECO:0000313" key="2">
    <source>
        <dbReference type="EMBL" id="KAH7034770.1"/>
    </source>
</evidence>
<protein>
    <submittedName>
        <fullName evidence="2">NAD binding Rossmann fold oxidoreductase</fullName>
    </submittedName>
</protein>
<dbReference type="Pfam" id="PF01408">
    <property type="entry name" value="GFO_IDH_MocA"/>
    <property type="match status" value="1"/>
</dbReference>
<dbReference type="GeneID" id="70182643"/>
<dbReference type="InterPro" id="IPR036291">
    <property type="entry name" value="NAD(P)-bd_dom_sf"/>
</dbReference>
<dbReference type="AlphaFoldDB" id="A0A9P9BSG6"/>
<dbReference type="PANTHER" id="PTHR42840:SF7">
    <property type="entry name" value="BINDING ROSSMANN FOLD OXIDOREDUCTASE, PUTATIVE (AFU_ORTHOLOGUE AFUA_4G10190)-RELATED"/>
    <property type="match status" value="1"/>
</dbReference>
<reference evidence="2" key="1">
    <citation type="journal article" date="2021" name="Nat. Commun.">
        <title>Genetic determinants of endophytism in the Arabidopsis root mycobiome.</title>
        <authorList>
            <person name="Mesny F."/>
            <person name="Miyauchi S."/>
            <person name="Thiergart T."/>
            <person name="Pickel B."/>
            <person name="Atanasova L."/>
            <person name="Karlsson M."/>
            <person name="Huettel B."/>
            <person name="Barry K.W."/>
            <person name="Haridas S."/>
            <person name="Chen C."/>
            <person name="Bauer D."/>
            <person name="Andreopoulos W."/>
            <person name="Pangilinan J."/>
            <person name="LaButti K."/>
            <person name="Riley R."/>
            <person name="Lipzen A."/>
            <person name="Clum A."/>
            <person name="Drula E."/>
            <person name="Henrissat B."/>
            <person name="Kohler A."/>
            <person name="Grigoriev I.V."/>
            <person name="Martin F.M."/>
            <person name="Hacquard S."/>
        </authorList>
    </citation>
    <scope>NUCLEOTIDE SEQUENCE</scope>
    <source>
        <strain evidence="2">MPI-CAGE-CH-0230</strain>
    </source>
</reference>
<dbReference type="RefSeq" id="XP_046014863.1">
    <property type="nucleotide sequence ID" value="XM_046153097.1"/>
</dbReference>
<dbReference type="GO" id="GO:0000166">
    <property type="term" value="F:nucleotide binding"/>
    <property type="evidence" value="ECO:0007669"/>
    <property type="project" value="InterPro"/>
</dbReference>
<dbReference type="GO" id="GO:0005737">
    <property type="term" value="C:cytoplasm"/>
    <property type="evidence" value="ECO:0007669"/>
    <property type="project" value="TreeGrafter"/>
</dbReference>
<accession>A0A9P9BSG6</accession>
<feature type="domain" description="Gfo/Idh/MocA-like oxidoreductase N-terminal" evidence="1">
    <location>
        <begin position="11"/>
        <end position="131"/>
    </location>
</feature>
<dbReference type="Proteomes" id="UP000756346">
    <property type="component" value="Unassembled WGS sequence"/>
</dbReference>
<dbReference type="GO" id="GO:0006740">
    <property type="term" value="P:NADPH regeneration"/>
    <property type="evidence" value="ECO:0007669"/>
    <property type="project" value="TreeGrafter"/>
</dbReference>
<evidence type="ECO:0000313" key="3">
    <source>
        <dbReference type="Proteomes" id="UP000756346"/>
    </source>
</evidence>
<dbReference type="PANTHER" id="PTHR42840">
    <property type="entry name" value="NAD(P)-BINDING ROSSMANN-FOLD SUPERFAMILY PROTEIN-RELATED"/>
    <property type="match status" value="1"/>
</dbReference>
<dbReference type="EMBL" id="JAGTJQ010000003">
    <property type="protein sequence ID" value="KAH7034770.1"/>
    <property type="molecule type" value="Genomic_DNA"/>
</dbReference>
<dbReference type="Gene3D" id="3.40.50.720">
    <property type="entry name" value="NAD(P)-binding Rossmann-like Domain"/>
    <property type="match status" value="1"/>
</dbReference>
<dbReference type="OrthoDB" id="64915at2759"/>
<sequence>MADPSSAPRVINIGLIGCGEVAQVIHIPTLLYMRSHFRITYLCDVSPAALEHYAASIPTTTKSQSPVKTTRDPAELCASPEVDAVLVASSDEYHADHAIAALRQGKHVLVEKPLALCRRDVEAIIRAEEEEIARGGGKGRVMVGYMRRYAAVFEDAVREIGGLDRILYARVRDIIGPNSTFVAQSATFPRKFTDLSAGDVADKNARALEQVRTALEAECGVAVTDESTRMWRVLGGLGSHDLSLMREALGMPERVIGAALGLPVWNVLFKHASGYTISYESGLINVPQFDAHLEVYSADKIVRVQYDTPYVKALPVTLHITENGGDGVLRQTSIRKTYEDPYTLELREFWQFVVEGKEVKTTARDALQDLQLFGMIMQYGNGGR</sequence>
<gene>
    <name evidence="2" type="ORF">B0I36DRAFT_316913</name>
</gene>
<proteinExistence type="predicted"/>
<name>A0A9P9BSG6_9PEZI</name>
<comment type="caution">
    <text evidence="2">The sequence shown here is derived from an EMBL/GenBank/DDBJ whole genome shotgun (WGS) entry which is preliminary data.</text>
</comment>
<organism evidence="2 3">
    <name type="scientific">Microdochium trichocladiopsis</name>
    <dbReference type="NCBI Taxonomy" id="1682393"/>
    <lineage>
        <taxon>Eukaryota</taxon>
        <taxon>Fungi</taxon>
        <taxon>Dikarya</taxon>
        <taxon>Ascomycota</taxon>
        <taxon>Pezizomycotina</taxon>
        <taxon>Sordariomycetes</taxon>
        <taxon>Xylariomycetidae</taxon>
        <taxon>Xylariales</taxon>
        <taxon>Microdochiaceae</taxon>
        <taxon>Microdochium</taxon>
    </lineage>
</organism>
<evidence type="ECO:0000259" key="1">
    <source>
        <dbReference type="Pfam" id="PF01408"/>
    </source>
</evidence>
<dbReference type="SUPFAM" id="SSF51735">
    <property type="entry name" value="NAD(P)-binding Rossmann-fold domains"/>
    <property type="match status" value="1"/>
</dbReference>